<dbReference type="InterPro" id="IPR053210">
    <property type="entry name" value="ANKRD12"/>
</dbReference>
<keyword evidence="1" id="KW-0040">ANK repeat</keyword>
<dbReference type="PANTHER" id="PTHR24149:SF14">
    <property type="entry name" value="ANKYRIN REPEAT DOMAIN 12"/>
    <property type="match status" value="1"/>
</dbReference>
<organism evidence="3 4">
    <name type="scientific">Acropora cervicornis</name>
    <name type="common">Staghorn coral</name>
    <dbReference type="NCBI Taxonomy" id="6130"/>
    <lineage>
        <taxon>Eukaryota</taxon>
        <taxon>Metazoa</taxon>
        <taxon>Cnidaria</taxon>
        <taxon>Anthozoa</taxon>
        <taxon>Hexacorallia</taxon>
        <taxon>Scleractinia</taxon>
        <taxon>Astrocoeniina</taxon>
        <taxon>Acroporidae</taxon>
        <taxon>Acropora</taxon>
    </lineage>
</organism>
<feature type="region of interest" description="Disordered" evidence="2">
    <location>
        <begin position="85"/>
        <end position="112"/>
    </location>
</feature>
<feature type="repeat" description="ANK" evidence="1">
    <location>
        <begin position="173"/>
        <end position="205"/>
    </location>
</feature>
<dbReference type="PROSITE" id="PS50088">
    <property type="entry name" value="ANK_REPEAT"/>
    <property type="match status" value="3"/>
</dbReference>
<dbReference type="AlphaFoldDB" id="A0AAD9PXJ4"/>
<feature type="repeat" description="ANK" evidence="1">
    <location>
        <begin position="206"/>
        <end position="238"/>
    </location>
</feature>
<protein>
    <submittedName>
        <fullName evidence="3">Ankyrin repeat domain-containing protein 12</fullName>
    </submittedName>
</protein>
<dbReference type="Gene3D" id="1.25.40.20">
    <property type="entry name" value="Ankyrin repeat-containing domain"/>
    <property type="match status" value="1"/>
</dbReference>
<dbReference type="InterPro" id="IPR002110">
    <property type="entry name" value="Ankyrin_rpt"/>
</dbReference>
<feature type="compositionally biased region" description="Polar residues" evidence="2">
    <location>
        <begin position="634"/>
        <end position="643"/>
    </location>
</feature>
<accession>A0AAD9PXJ4</accession>
<keyword evidence="4" id="KW-1185">Reference proteome</keyword>
<dbReference type="InterPro" id="IPR036770">
    <property type="entry name" value="Ankyrin_rpt-contain_sf"/>
</dbReference>
<dbReference type="SMART" id="SM00248">
    <property type="entry name" value="ANK"/>
    <property type="match status" value="3"/>
</dbReference>
<dbReference type="PROSITE" id="PS50297">
    <property type="entry name" value="ANK_REP_REGION"/>
    <property type="match status" value="3"/>
</dbReference>
<evidence type="ECO:0000256" key="2">
    <source>
        <dbReference type="SAM" id="MobiDB-lite"/>
    </source>
</evidence>
<evidence type="ECO:0000313" key="4">
    <source>
        <dbReference type="Proteomes" id="UP001249851"/>
    </source>
</evidence>
<dbReference type="GO" id="GO:0005654">
    <property type="term" value="C:nucleoplasm"/>
    <property type="evidence" value="ECO:0007669"/>
    <property type="project" value="TreeGrafter"/>
</dbReference>
<feature type="region of interest" description="Disordered" evidence="2">
    <location>
        <begin position="50"/>
        <end position="69"/>
    </location>
</feature>
<comment type="caution">
    <text evidence="3">The sequence shown here is derived from an EMBL/GenBank/DDBJ whole genome shotgun (WGS) entry which is preliminary data.</text>
</comment>
<reference evidence="3" key="1">
    <citation type="journal article" date="2023" name="G3 (Bethesda)">
        <title>Whole genome assembly and annotation of the endangered Caribbean coral Acropora cervicornis.</title>
        <authorList>
            <person name="Selwyn J.D."/>
            <person name="Vollmer S.V."/>
        </authorList>
    </citation>
    <scope>NUCLEOTIDE SEQUENCE</scope>
    <source>
        <strain evidence="3">K2</strain>
    </source>
</reference>
<sequence>MATQRAHLLLDGKSICRASNAPTTPNNTRLVEEVKWPLHITPLESIELHQTPSTPLKDPLLKKKSGKPLSKRKLFLQSGKHLQINKAKKHCGPRTAAAPSQVSKSTETGSMVSYPLTERQQLQYLLEVTAKEAKQDTGSSSNEDLPSIINKSKNKDTGKDNQFETRIRKRNERGETALHVAAIKGDLEDVIALIKAGAAVDVKDNAGWTPLHEACNYGNLRIVQELVWSGANVNSLGYKAITPLHDAVINDHAKVVKFLLENGADPNLRTSQDYSTAKLARSETVFRLVCPEQTLMENNYYHSPISSHESRIQFNEVNTDFPAVMEVDVSSTESESFYNGNFEPRNDLKSPELPPIQYECSQDKTCSYPLEGLQVSSVKHPDKQDFQDNVEFSKTVVHCSDETEFSGIREKKDFCDSFSSFTASEKIYRTGVYQQSSNSDIDCTEVESDVTNEVVNRSNVTESSSENPSENSMKEAEALLPLGCPDSLEESIATETLVRMYARKNFAAKLGAAVSSESEEDTVAPERLNECLDKAMIEISTYLGANHSFMTGGPPRECDNMSKGGFGVSKKNIVASRADDWAISLNQTSQECQSASDLRAKNHLPSFVENHKTDQKASESNVLVGSPKRAVTGSGDSFQSPENFTKIRTRREKKKELNGVEKSSTTGRRKKTSAKSSDCRKHGIGPTLAGEECIYHLRNVTWREKLLKFKYKLSDVSPHIPGFEDFVINGSCRSRALFHMDEQCKESTDACQLDKTITRHESEKVKLRMTLEQEIVRLFGDYARKAAGYRVPFSACSVIMSQMGSLEREIKRDSIEEEHLPSLKLEVEKILNKFNRLKAEMLKRHNREIEVIIALEKFEMQNDELTREDRMSARFPKGSKSPTEFNQEFELIPAKFNEYYEYVLCASD</sequence>
<reference evidence="3" key="2">
    <citation type="journal article" date="2023" name="Science">
        <title>Genomic signatures of disease resistance in endangered staghorn corals.</title>
        <authorList>
            <person name="Vollmer S.V."/>
            <person name="Selwyn J.D."/>
            <person name="Despard B.A."/>
            <person name="Roesel C.L."/>
        </authorList>
    </citation>
    <scope>NUCLEOTIDE SEQUENCE</scope>
    <source>
        <strain evidence="3">K2</strain>
    </source>
</reference>
<proteinExistence type="predicted"/>
<feature type="repeat" description="ANK" evidence="1">
    <location>
        <begin position="239"/>
        <end position="271"/>
    </location>
</feature>
<dbReference type="PANTHER" id="PTHR24149">
    <property type="entry name" value="ANKYRIN REPEAT DOMAIN-CONTAINING PROTEIN 12"/>
    <property type="match status" value="1"/>
</dbReference>
<feature type="compositionally biased region" description="Basic and acidic residues" evidence="2">
    <location>
        <begin position="153"/>
        <end position="163"/>
    </location>
</feature>
<evidence type="ECO:0000313" key="3">
    <source>
        <dbReference type="EMBL" id="KAK2551002.1"/>
    </source>
</evidence>
<name>A0AAD9PXJ4_ACRCE</name>
<feature type="region of interest" description="Disordered" evidence="2">
    <location>
        <begin position="610"/>
        <end position="681"/>
    </location>
</feature>
<dbReference type="PRINTS" id="PR01415">
    <property type="entry name" value="ANKYRIN"/>
</dbReference>
<dbReference type="SUPFAM" id="SSF48403">
    <property type="entry name" value="Ankyrin repeat"/>
    <property type="match status" value="1"/>
</dbReference>
<dbReference type="Pfam" id="PF12796">
    <property type="entry name" value="Ank_2"/>
    <property type="match status" value="1"/>
</dbReference>
<feature type="compositionally biased region" description="Polar residues" evidence="2">
    <location>
        <begin position="98"/>
        <end position="111"/>
    </location>
</feature>
<feature type="region of interest" description="Disordered" evidence="2">
    <location>
        <begin position="133"/>
        <end position="163"/>
    </location>
</feature>
<evidence type="ECO:0000256" key="1">
    <source>
        <dbReference type="PROSITE-ProRule" id="PRU00023"/>
    </source>
</evidence>
<dbReference type="Proteomes" id="UP001249851">
    <property type="component" value="Unassembled WGS sequence"/>
</dbReference>
<dbReference type="EMBL" id="JARQWQ010000103">
    <property type="protein sequence ID" value="KAK2551002.1"/>
    <property type="molecule type" value="Genomic_DNA"/>
</dbReference>
<gene>
    <name evidence="3" type="ORF">P5673_028221</name>
</gene>